<accession>A0A131ZCR9</accession>
<protein>
    <submittedName>
        <fullName evidence="15">KRAB domain-containing zinc finger protein</fullName>
    </submittedName>
</protein>
<keyword evidence="10" id="KW-0804">Transcription</keyword>
<dbReference type="GO" id="GO:0005634">
    <property type="term" value="C:nucleus"/>
    <property type="evidence" value="ECO:0007669"/>
    <property type="project" value="UniProtKB-SubCell"/>
</dbReference>
<feature type="domain" description="C2H2-type" evidence="14">
    <location>
        <begin position="223"/>
        <end position="251"/>
    </location>
</feature>
<dbReference type="EMBL" id="GEDV01000271">
    <property type="protein sequence ID" value="JAP88286.1"/>
    <property type="molecule type" value="Transcribed_RNA"/>
</dbReference>
<dbReference type="FunFam" id="3.30.160.60:FF:000446">
    <property type="entry name" value="Zinc finger protein"/>
    <property type="match status" value="1"/>
</dbReference>
<evidence type="ECO:0000256" key="12">
    <source>
        <dbReference type="PROSITE-ProRule" id="PRU00042"/>
    </source>
</evidence>
<dbReference type="InterPro" id="IPR036236">
    <property type="entry name" value="Znf_C2H2_sf"/>
</dbReference>
<keyword evidence="4" id="KW-0479">Metal-binding</keyword>
<dbReference type="PROSITE" id="PS50157">
    <property type="entry name" value="ZINC_FINGER_C2H2_2"/>
    <property type="match status" value="5"/>
</dbReference>
<dbReference type="AlphaFoldDB" id="A0A131ZCR9"/>
<evidence type="ECO:0000256" key="4">
    <source>
        <dbReference type="ARBA" id="ARBA00022723"/>
    </source>
</evidence>
<evidence type="ECO:0000259" key="14">
    <source>
        <dbReference type="PROSITE" id="PS50157"/>
    </source>
</evidence>
<feature type="non-terminal residue" evidence="15">
    <location>
        <position position="256"/>
    </location>
</feature>
<dbReference type="SMART" id="SM00355">
    <property type="entry name" value="ZnF_C2H2"/>
    <property type="match status" value="6"/>
</dbReference>
<dbReference type="PANTHER" id="PTHR24379:SF127">
    <property type="entry name" value="BLOODY FINGERS-RELATED"/>
    <property type="match status" value="1"/>
</dbReference>
<feature type="domain" description="C2H2-type" evidence="14">
    <location>
        <begin position="166"/>
        <end position="193"/>
    </location>
</feature>
<feature type="non-terminal residue" evidence="15">
    <location>
        <position position="1"/>
    </location>
</feature>
<feature type="domain" description="C2H2-type" evidence="14">
    <location>
        <begin position="138"/>
        <end position="165"/>
    </location>
</feature>
<evidence type="ECO:0000256" key="1">
    <source>
        <dbReference type="ARBA" id="ARBA00003767"/>
    </source>
</evidence>
<proteinExistence type="inferred from homology"/>
<evidence type="ECO:0000256" key="5">
    <source>
        <dbReference type="ARBA" id="ARBA00022737"/>
    </source>
</evidence>
<reference evidence="15" key="1">
    <citation type="journal article" date="2016" name="Ticks Tick Borne Dis.">
        <title>De novo assembly and annotation of the salivary gland transcriptome of Rhipicephalus appendiculatus male and female ticks during blood feeding.</title>
        <authorList>
            <person name="de Castro M.H."/>
            <person name="de Klerk D."/>
            <person name="Pienaar R."/>
            <person name="Latif A.A."/>
            <person name="Rees D.J."/>
            <person name="Mans B.J."/>
        </authorList>
    </citation>
    <scope>NUCLEOTIDE SEQUENCE</scope>
    <source>
        <tissue evidence="15">Salivary glands</tissue>
    </source>
</reference>
<dbReference type="InterPro" id="IPR013087">
    <property type="entry name" value="Znf_C2H2_type"/>
</dbReference>
<sequence>QKKKYEDPAMDMAEAKNIGRDGKEYDDYERTVMARLLRASSKGCQTNLPSTCTQETQTQEVDEGSGAELPDMPSRCEFGTTTGAEFYCESCGGRFVSAKRLKSHQQSSHKHKCSRCHFTTDTKANLEEHEVMHKDHRVVCIICGRRFSNNECLEVHKQVHTAAKLYECDVCGQCFNVLSNMKRHRNLHSGAVGPHTCPDCGRAFHQKSHLRSHLRTHTGERPFQCSQCNERFTEIGSARKHERMMHAGQYPHYCPH</sequence>
<keyword evidence="8" id="KW-0805">Transcription regulation</keyword>
<keyword evidence="11" id="KW-0539">Nucleus</keyword>
<evidence type="ECO:0000256" key="2">
    <source>
        <dbReference type="ARBA" id="ARBA00004123"/>
    </source>
</evidence>
<feature type="region of interest" description="Disordered" evidence="13">
    <location>
        <begin position="48"/>
        <end position="73"/>
    </location>
</feature>
<dbReference type="SUPFAM" id="SSF57667">
    <property type="entry name" value="beta-beta-alpha zinc fingers"/>
    <property type="match status" value="2"/>
</dbReference>
<dbReference type="PANTHER" id="PTHR24379">
    <property type="entry name" value="KRAB AND ZINC FINGER DOMAIN-CONTAINING"/>
    <property type="match status" value="1"/>
</dbReference>
<dbReference type="GO" id="GO:0000981">
    <property type="term" value="F:DNA-binding transcription factor activity, RNA polymerase II-specific"/>
    <property type="evidence" value="ECO:0007669"/>
    <property type="project" value="TreeGrafter"/>
</dbReference>
<keyword evidence="9" id="KW-0238">DNA-binding</keyword>
<keyword evidence="6 12" id="KW-0863">Zinc-finger</keyword>
<comment type="function">
    <text evidence="1">May be involved in transcriptional regulation.</text>
</comment>
<evidence type="ECO:0000256" key="6">
    <source>
        <dbReference type="ARBA" id="ARBA00022771"/>
    </source>
</evidence>
<keyword evidence="7" id="KW-0862">Zinc</keyword>
<feature type="compositionally biased region" description="Polar residues" evidence="13">
    <location>
        <begin position="48"/>
        <end position="59"/>
    </location>
</feature>
<evidence type="ECO:0000256" key="7">
    <source>
        <dbReference type="ARBA" id="ARBA00022833"/>
    </source>
</evidence>
<dbReference type="PROSITE" id="PS00028">
    <property type="entry name" value="ZINC_FINGER_C2H2_1"/>
    <property type="match status" value="5"/>
</dbReference>
<organism evidence="15">
    <name type="scientific">Rhipicephalus appendiculatus</name>
    <name type="common">Brown ear tick</name>
    <dbReference type="NCBI Taxonomy" id="34631"/>
    <lineage>
        <taxon>Eukaryota</taxon>
        <taxon>Metazoa</taxon>
        <taxon>Ecdysozoa</taxon>
        <taxon>Arthropoda</taxon>
        <taxon>Chelicerata</taxon>
        <taxon>Arachnida</taxon>
        <taxon>Acari</taxon>
        <taxon>Parasitiformes</taxon>
        <taxon>Ixodida</taxon>
        <taxon>Ixodoidea</taxon>
        <taxon>Ixodidae</taxon>
        <taxon>Rhipicephalinae</taxon>
        <taxon>Rhipicephalus</taxon>
        <taxon>Rhipicephalus</taxon>
    </lineage>
</organism>
<comment type="similarity">
    <text evidence="3">Belongs to the krueppel C2H2-type zinc-finger protein family.</text>
</comment>
<evidence type="ECO:0000256" key="3">
    <source>
        <dbReference type="ARBA" id="ARBA00006991"/>
    </source>
</evidence>
<feature type="domain" description="C2H2-type" evidence="14">
    <location>
        <begin position="86"/>
        <end position="114"/>
    </location>
</feature>
<evidence type="ECO:0000256" key="13">
    <source>
        <dbReference type="SAM" id="MobiDB-lite"/>
    </source>
</evidence>
<dbReference type="GO" id="GO:0008270">
    <property type="term" value="F:zinc ion binding"/>
    <property type="evidence" value="ECO:0007669"/>
    <property type="project" value="UniProtKB-KW"/>
</dbReference>
<dbReference type="Pfam" id="PF00096">
    <property type="entry name" value="zf-C2H2"/>
    <property type="match status" value="3"/>
</dbReference>
<evidence type="ECO:0000256" key="10">
    <source>
        <dbReference type="ARBA" id="ARBA00023163"/>
    </source>
</evidence>
<comment type="subcellular location">
    <subcellularLocation>
        <location evidence="2">Nucleus</location>
    </subcellularLocation>
</comment>
<keyword evidence="5" id="KW-0677">Repeat</keyword>
<feature type="domain" description="C2H2-type" evidence="14">
    <location>
        <begin position="195"/>
        <end position="222"/>
    </location>
</feature>
<evidence type="ECO:0000313" key="15">
    <source>
        <dbReference type="EMBL" id="JAP88286.1"/>
    </source>
</evidence>
<evidence type="ECO:0000256" key="9">
    <source>
        <dbReference type="ARBA" id="ARBA00023125"/>
    </source>
</evidence>
<dbReference type="Gene3D" id="3.30.160.60">
    <property type="entry name" value="Classic Zinc Finger"/>
    <property type="match status" value="5"/>
</dbReference>
<dbReference type="FunFam" id="3.30.160.60:FF:000110">
    <property type="entry name" value="Zinc finger protein-like"/>
    <property type="match status" value="1"/>
</dbReference>
<name>A0A131ZCR9_RHIAP</name>
<evidence type="ECO:0000256" key="8">
    <source>
        <dbReference type="ARBA" id="ARBA00023015"/>
    </source>
</evidence>
<dbReference type="FunFam" id="3.30.160.60:FF:001239">
    <property type="entry name" value="Zinc finger protein 615"/>
    <property type="match status" value="1"/>
</dbReference>
<evidence type="ECO:0000256" key="11">
    <source>
        <dbReference type="ARBA" id="ARBA00023242"/>
    </source>
</evidence>
<dbReference type="GO" id="GO:0000977">
    <property type="term" value="F:RNA polymerase II transcription regulatory region sequence-specific DNA binding"/>
    <property type="evidence" value="ECO:0007669"/>
    <property type="project" value="TreeGrafter"/>
</dbReference>